<name>A0A2S8FSR3_9BACT</name>
<reference evidence="2 3" key="1">
    <citation type="submission" date="2018-02" db="EMBL/GenBank/DDBJ databases">
        <title>Comparative genomes isolates from brazilian mangrove.</title>
        <authorList>
            <person name="Araujo J.E."/>
            <person name="Taketani R.G."/>
            <person name="Silva M.C.P."/>
            <person name="Loureco M.V."/>
            <person name="Andreote F.D."/>
        </authorList>
    </citation>
    <scope>NUCLEOTIDE SEQUENCE [LARGE SCALE GENOMIC DNA]</scope>
    <source>
        <strain evidence="2 3">NAP PRIS-MGV</strain>
    </source>
</reference>
<gene>
    <name evidence="2" type="ORF">C5Y98_14830</name>
</gene>
<organism evidence="2 3">
    <name type="scientific">Blastopirellula marina</name>
    <dbReference type="NCBI Taxonomy" id="124"/>
    <lineage>
        <taxon>Bacteria</taxon>
        <taxon>Pseudomonadati</taxon>
        <taxon>Planctomycetota</taxon>
        <taxon>Planctomycetia</taxon>
        <taxon>Pirellulales</taxon>
        <taxon>Pirellulaceae</taxon>
        <taxon>Blastopirellula</taxon>
    </lineage>
</organism>
<dbReference type="SUPFAM" id="SSF48452">
    <property type="entry name" value="TPR-like"/>
    <property type="match status" value="2"/>
</dbReference>
<protein>
    <recommendedName>
        <fullName evidence="4">Tetratricopeptide repeat protein</fullName>
    </recommendedName>
</protein>
<dbReference type="OrthoDB" id="225570at2"/>
<evidence type="ECO:0000313" key="3">
    <source>
        <dbReference type="Proteomes" id="UP000239388"/>
    </source>
</evidence>
<dbReference type="EMBL" id="PUIB01000016">
    <property type="protein sequence ID" value="PQO35219.1"/>
    <property type="molecule type" value="Genomic_DNA"/>
</dbReference>
<feature type="compositionally biased region" description="Polar residues" evidence="1">
    <location>
        <begin position="72"/>
        <end position="86"/>
    </location>
</feature>
<proteinExistence type="predicted"/>
<comment type="caution">
    <text evidence="2">The sequence shown here is derived from an EMBL/GenBank/DDBJ whole genome shotgun (WGS) entry which is preliminary data.</text>
</comment>
<evidence type="ECO:0008006" key="4">
    <source>
        <dbReference type="Google" id="ProtNLM"/>
    </source>
</evidence>
<evidence type="ECO:0000256" key="1">
    <source>
        <dbReference type="SAM" id="MobiDB-lite"/>
    </source>
</evidence>
<feature type="compositionally biased region" description="Polar residues" evidence="1">
    <location>
        <begin position="37"/>
        <end position="56"/>
    </location>
</feature>
<dbReference type="InterPro" id="IPR011990">
    <property type="entry name" value="TPR-like_helical_dom_sf"/>
</dbReference>
<sequence>MSMAKTKFIGTLSFVIVLTTFSLPLRSEDGSNAAPMDSSQDAAAQTPQPSRFSSPNRLPAVNNEPVLRIKTPLNTYPSTKKTSPAQNDGPLKISRIIDGDAPQPKPAPTEAELTVEPKPPVQPKVAPPVIPTPVAPPVQAVTPTIPAVPAGGLAKLVPGESQLGQFVQLWGEPTNESIVNGRKLFVFQSAGYERAEATFRGDTLETLFLVLKKPAPADEVRQTLGIVASEGAKVHDEFGVLLGLVYPERGALFSYAPQERQFLVESVVLQRPTAEAYLIRAKDFPADRIESKLADLNMAVKLESFNAAAWHEIAQLKHRLGQMPEALSAAQTAASGAGAKPEYRLTRALIQAEMGQYDDALNVTKSIAENVALPKEVRARAYCQWGDLVARGPSEDVRGALGHHQMAIKLAAEEIRNPLDAIRRAAKLVLVDAHLAVATDLAAGQWQNRELTVPKWVDSTKAFVDNLVEKEGYSRELELARLQKAIAAYNYFESEYDTADSVDAILSVGRQLLAETKDPSYQVVIEWEMSQALIQAATIEQNRGEFEDAMRIARETAALLAHATETRELSITDRMTLGNFYFRVGAAQVVSKGDHEEAIQWYADAEKQYKHPSLDKVAPGQRGEALASMAVSYWELGRHPQGLALTEQGAELLQQGVDAGENQPEALVAPYANLATMYESQGNAAKQAEYAAKLAKLPQPAEEATPRR</sequence>
<dbReference type="Proteomes" id="UP000239388">
    <property type="component" value="Unassembled WGS sequence"/>
</dbReference>
<accession>A0A2S8FSR3</accession>
<feature type="region of interest" description="Disordered" evidence="1">
    <location>
        <begin position="29"/>
        <end position="120"/>
    </location>
</feature>
<dbReference type="AlphaFoldDB" id="A0A2S8FSR3"/>
<dbReference type="RefSeq" id="WP_105355061.1">
    <property type="nucleotide sequence ID" value="NZ_PUIB01000016.1"/>
</dbReference>
<dbReference type="Gene3D" id="1.25.40.10">
    <property type="entry name" value="Tetratricopeptide repeat domain"/>
    <property type="match status" value="2"/>
</dbReference>
<evidence type="ECO:0000313" key="2">
    <source>
        <dbReference type="EMBL" id="PQO35219.1"/>
    </source>
</evidence>